<dbReference type="OrthoDB" id="40579at2759"/>
<keyword evidence="10" id="KW-1185">Reference proteome</keyword>
<keyword evidence="1" id="KW-0479">Metal-binding</keyword>
<keyword evidence="6" id="KW-0539">Nucleus</keyword>
<keyword evidence="2" id="KW-0862">Zinc</keyword>
<dbReference type="PANTHER" id="PTHR47660">
    <property type="entry name" value="TRANSCRIPTION FACTOR WITH C2H2 AND ZN(2)-CYS(6) DNA BINDING DOMAIN (EUROFUNG)-RELATED-RELATED"/>
    <property type="match status" value="1"/>
</dbReference>
<evidence type="ECO:0000256" key="5">
    <source>
        <dbReference type="ARBA" id="ARBA00023163"/>
    </source>
</evidence>
<reference evidence="10" key="1">
    <citation type="journal article" date="2018" name="Proc. Natl. Acad. Sci. U.S.A.">
        <title>Linking secondary metabolites to gene clusters through genome sequencing of six diverse Aspergillus species.</title>
        <authorList>
            <person name="Kaerboelling I."/>
            <person name="Vesth T.C."/>
            <person name="Frisvad J.C."/>
            <person name="Nybo J.L."/>
            <person name="Theobald S."/>
            <person name="Kuo A."/>
            <person name="Bowyer P."/>
            <person name="Matsuda Y."/>
            <person name="Mondo S."/>
            <person name="Lyhne E.K."/>
            <person name="Kogle M.E."/>
            <person name="Clum A."/>
            <person name="Lipzen A."/>
            <person name="Salamov A."/>
            <person name="Ngan C.Y."/>
            <person name="Daum C."/>
            <person name="Chiniquy J."/>
            <person name="Barry K."/>
            <person name="LaButti K."/>
            <person name="Haridas S."/>
            <person name="Simmons B.A."/>
            <person name="Magnuson J.K."/>
            <person name="Mortensen U.H."/>
            <person name="Larsen T.O."/>
            <person name="Grigoriev I.V."/>
            <person name="Baker S.E."/>
            <person name="Andersen M.R."/>
        </authorList>
    </citation>
    <scope>NUCLEOTIDE SEQUENCE [LARGE SCALE GENOMIC DNA]</scope>
    <source>
        <strain evidence="10">IBT 16806</strain>
    </source>
</reference>
<dbReference type="VEuPathDB" id="FungiDB:P174DRAFT_439511"/>
<dbReference type="STRING" id="1392255.A0A2I1CJI5"/>
<evidence type="ECO:0000259" key="8">
    <source>
        <dbReference type="PROSITE" id="PS50048"/>
    </source>
</evidence>
<accession>A0A2I1CJI5</accession>
<dbReference type="GO" id="GO:0006351">
    <property type="term" value="P:DNA-templated transcription"/>
    <property type="evidence" value="ECO:0007669"/>
    <property type="project" value="InterPro"/>
</dbReference>
<evidence type="ECO:0000313" key="10">
    <source>
        <dbReference type="Proteomes" id="UP000234474"/>
    </source>
</evidence>
<dbReference type="GO" id="GO:0003677">
    <property type="term" value="F:DNA binding"/>
    <property type="evidence" value="ECO:0007669"/>
    <property type="project" value="UniProtKB-KW"/>
</dbReference>
<evidence type="ECO:0000256" key="7">
    <source>
        <dbReference type="SAM" id="MobiDB-lite"/>
    </source>
</evidence>
<keyword evidence="4" id="KW-0238">DNA-binding</keyword>
<dbReference type="OMA" id="STCPLIS"/>
<keyword evidence="5" id="KW-0804">Transcription</keyword>
<dbReference type="RefSeq" id="XP_024686387.1">
    <property type="nucleotide sequence ID" value="XM_024826820.1"/>
</dbReference>
<dbReference type="Pfam" id="PF00172">
    <property type="entry name" value="Zn_clus"/>
    <property type="match status" value="1"/>
</dbReference>
<gene>
    <name evidence="9" type="ORF">P174DRAFT_439511</name>
</gene>
<evidence type="ECO:0000256" key="4">
    <source>
        <dbReference type="ARBA" id="ARBA00023125"/>
    </source>
</evidence>
<evidence type="ECO:0000256" key="1">
    <source>
        <dbReference type="ARBA" id="ARBA00022723"/>
    </source>
</evidence>
<dbReference type="SUPFAM" id="SSF57701">
    <property type="entry name" value="Zn2/Cys6 DNA-binding domain"/>
    <property type="match status" value="1"/>
</dbReference>
<dbReference type="CDD" id="cd00067">
    <property type="entry name" value="GAL4"/>
    <property type="match status" value="1"/>
</dbReference>
<evidence type="ECO:0000256" key="6">
    <source>
        <dbReference type="ARBA" id="ARBA00023242"/>
    </source>
</evidence>
<organism evidence="9 10">
    <name type="scientific">Aspergillus novofumigatus (strain IBT 16806)</name>
    <dbReference type="NCBI Taxonomy" id="1392255"/>
    <lineage>
        <taxon>Eukaryota</taxon>
        <taxon>Fungi</taxon>
        <taxon>Dikarya</taxon>
        <taxon>Ascomycota</taxon>
        <taxon>Pezizomycotina</taxon>
        <taxon>Eurotiomycetes</taxon>
        <taxon>Eurotiomycetidae</taxon>
        <taxon>Eurotiales</taxon>
        <taxon>Aspergillaceae</taxon>
        <taxon>Aspergillus</taxon>
        <taxon>Aspergillus subgen. Fumigati</taxon>
    </lineage>
</organism>
<dbReference type="PROSITE" id="PS00463">
    <property type="entry name" value="ZN2_CY6_FUNGAL_1"/>
    <property type="match status" value="1"/>
</dbReference>
<dbReference type="EMBL" id="MSZS01000002">
    <property type="protein sequence ID" value="PKX97792.1"/>
    <property type="molecule type" value="Genomic_DNA"/>
</dbReference>
<dbReference type="InterPro" id="IPR007219">
    <property type="entry name" value="XnlR_reg_dom"/>
</dbReference>
<dbReference type="Gene3D" id="4.10.240.10">
    <property type="entry name" value="Zn(2)-C6 fungal-type DNA-binding domain"/>
    <property type="match status" value="1"/>
</dbReference>
<evidence type="ECO:0000256" key="3">
    <source>
        <dbReference type="ARBA" id="ARBA00023015"/>
    </source>
</evidence>
<evidence type="ECO:0000313" key="9">
    <source>
        <dbReference type="EMBL" id="PKX97792.1"/>
    </source>
</evidence>
<protein>
    <submittedName>
        <fullName evidence="9">C2H2 type zinc finger domain protein</fullName>
    </submittedName>
</protein>
<sequence length="791" mass="88408">MKRHAASHIHPRDSKRRRLPSYPKNGRVSQACKTCAASKLKCDEEKPCRRCREKNLVCDWAQNGTPIDTSPPQPQRQASQSDQTPHLPVDVSQYPNHMVSPNEQMNNYVPAGLQSGSSTVDRESGVFSVDGTFFPDFIPDSLIPSLSRTGDLDPLPVLPQDYIHSVFNHNVDFDFDLTDVDYGLIDIFNSRGAVHHNAHNGDGANDCGDADSGIAIGAEAYHRSSLSAWKPAHEDHAFADQENLSPVANSRLDRRILSERLSPSGRDLIFGMVLQTSQRANLTRIMKSFPSTQLLDSLIQYYFESQRYHIDSWIHGPTFRMKDEPPDILAALAAAGAARSTIPTIRRLGYALMEIVRLQMSVKYESDNSTTRDLRASQTFALTIDVGIWSGNARRTEIAESFQQPLVTMLRRALRFRRSVYSNIAPSTDDDGNVLEKKWREWVQSESFNRLIHHMFLHDAQSAMMLNVNPIISYSELELPLPAPRSLWEAESAKDWKEAYLASGLSSRGRTPSLVDTLQDMSQLSAYQSRIDLQLSTLALIHGLSTLVSEYHRQKFITKDHSKHWSALVISSRHQELTQALQHLRMLCFEMSSALAPGIVLVFELISMFLHMSLEELQLFAGKEDKNEARRVYHSAIEWISSIDSRRAIWHAGQVIRAAKVMPPGSLTRFFALGVYYASLAFWSYSVVSKAKDSQAVVGSPPSDPQFRGPWPTVYLDGEETTDVQRFISLGCGCPALHAPSGAAVIADPSRIMDTVQTLLRGDAHHDNLSPFVQGLCQLMCDLGNAAYAST</sequence>
<dbReference type="Pfam" id="PF04082">
    <property type="entry name" value="Fungal_trans"/>
    <property type="match status" value="1"/>
</dbReference>
<dbReference type="AlphaFoldDB" id="A0A2I1CJI5"/>
<dbReference type="PROSITE" id="PS50048">
    <property type="entry name" value="ZN2_CY6_FUNGAL_2"/>
    <property type="match status" value="1"/>
</dbReference>
<dbReference type="InterPro" id="IPR001138">
    <property type="entry name" value="Zn2Cys6_DnaBD"/>
</dbReference>
<name>A0A2I1CJI5_ASPN1</name>
<dbReference type="InterPro" id="IPR036864">
    <property type="entry name" value="Zn2-C6_fun-type_DNA-bd_sf"/>
</dbReference>
<dbReference type="Proteomes" id="UP000234474">
    <property type="component" value="Unassembled WGS sequence"/>
</dbReference>
<dbReference type="PANTHER" id="PTHR47660:SF2">
    <property type="entry name" value="TRANSCRIPTION FACTOR WITH C2H2 AND ZN(2)-CYS(6) DNA BINDING DOMAIN (EUROFUNG)"/>
    <property type="match status" value="1"/>
</dbReference>
<feature type="domain" description="Zn(2)-C6 fungal-type" evidence="8">
    <location>
        <begin position="31"/>
        <end position="60"/>
    </location>
</feature>
<dbReference type="GO" id="GO:0008270">
    <property type="term" value="F:zinc ion binding"/>
    <property type="evidence" value="ECO:0007669"/>
    <property type="project" value="InterPro"/>
</dbReference>
<keyword evidence="3" id="KW-0805">Transcription regulation</keyword>
<evidence type="ECO:0000256" key="2">
    <source>
        <dbReference type="ARBA" id="ARBA00022833"/>
    </source>
</evidence>
<dbReference type="SMART" id="SM00066">
    <property type="entry name" value="GAL4"/>
    <property type="match status" value="1"/>
</dbReference>
<comment type="caution">
    <text evidence="9">The sequence shown here is derived from an EMBL/GenBank/DDBJ whole genome shotgun (WGS) entry which is preliminary data.</text>
</comment>
<feature type="region of interest" description="Disordered" evidence="7">
    <location>
        <begin position="1"/>
        <end position="29"/>
    </location>
</feature>
<feature type="compositionally biased region" description="Basic residues" evidence="7">
    <location>
        <begin position="1"/>
        <end position="19"/>
    </location>
</feature>
<feature type="region of interest" description="Disordered" evidence="7">
    <location>
        <begin position="62"/>
        <end position="89"/>
    </location>
</feature>
<dbReference type="GO" id="GO:0000981">
    <property type="term" value="F:DNA-binding transcription factor activity, RNA polymerase II-specific"/>
    <property type="evidence" value="ECO:0007669"/>
    <property type="project" value="InterPro"/>
</dbReference>
<dbReference type="GeneID" id="36534145"/>
<proteinExistence type="predicted"/>